<gene>
    <name evidence="1" type="ORF">ACFQ04_15645</name>
</gene>
<keyword evidence="2" id="KW-1185">Reference proteome</keyword>
<evidence type="ECO:0000313" key="2">
    <source>
        <dbReference type="Proteomes" id="UP001597068"/>
    </source>
</evidence>
<reference evidence="2" key="1">
    <citation type="journal article" date="2019" name="Int. J. Syst. Evol. Microbiol.">
        <title>The Global Catalogue of Microorganisms (GCM) 10K type strain sequencing project: providing services to taxonomists for standard genome sequencing and annotation.</title>
        <authorList>
            <consortium name="The Broad Institute Genomics Platform"/>
            <consortium name="The Broad Institute Genome Sequencing Center for Infectious Disease"/>
            <person name="Wu L."/>
            <person name="Ma J."/>
        </authorList>
    </citation>
    <scope>NUCLEOTIDE SEQUENCE [LARGE SCALE GENOMIC DNA]</scope>
    <source>
        <strain evidence="2">CCUG 50873</strain>
    </source>
</reference>
<accession>A0ABW3GAT0</accession>
<proteinExistence type="predicted"/>
<dbReference type="EMBL" id="JBHTIL010000002">
    <property type="protein sequence ID" value="MFD0927172.1"/>
    <property type="molecule type" value="Genomic_DNA"/>
</dbReference>
<dbReference type="RefSeq" id="WP_372505451.1">
    <property type="nucleotide sequence ID" value="NZ_BAAAMO010000006.1"/>
</dbReference>
<organism evidence="1 2">
    <name type="scientific">Williamsia deligens</name>
    <dbReference type="NCBI Taxonomy" id="321325"/>
    <lineage>
        <taxon>Bacteria</taxon>
        <taxon>Bacillati</taxon>
        <taxon>Actinomycetota</taxon>
        <taxon>Actinomycetes</taxon>
        <taxon>Mycobacteriales</taxon>
        <taxon>Nocardiaceae</taxon>
        <taxon>Williamsia</taxon>
    </lineage>
</organism>
<protein>
    <submittedName>
        <fullName evidence="1">Ferritin-like domain-containing protein</fullName>
    </submittedName>
</protein>
<dbReference type="SUPFAM" id="SSF47240">
    <property type="entry name" value="Ferritin-like"/>
    <property type="match status" value="1"/>
</dbReference>
<sequence>MTVSTTTITHQLRAVLALTNTEIQVAQTRIAQARTDAVRRELTENAANAKDRATQIEAAIREIGAAPDVIRPLVGRLNALAKVVAEQVAPLDEALLGDLALEHQLLDRSRYLVALATAAGDASVTDLARRLVTAHEATVEWLTTVLAEEAIGGPVALRRGPGQWGAGVALRVAAAPANAAMRGIDKAVELLRRAPDAATAVVEQGQAEADRVRDEIAGQDADDLPIAGYDAKKVSEIVAEIKEFEDPSDIRSVVAYEESHRNRSGVVSAAQTRLAGIAQEIVGIDS</sequence>
<dbReference type="Proteomes" id="UP001597068">
    <property type="component" value="Unassembled WGS sequence"/>
</dbReference>
<dbReference type="InterPro" id="IPR009078">
    <property type="entry name" value="Ferritin-like_SF"/>
</dbReference>
<comment type="caution">
    <text evidence="1">The sequence shown here is derived from an EMBL/GenBank/DDBJ whole genome shotgun (WGS) entry which is preliminary data.</text>
</comment>
<name>A0ABW3GAT0_9NOCA</name>
<dbReference type="Gene3D" id="1.20.1260.10">
    <property type="match status" value="1"/>
</dbReference>
<evidence type="ECO:0000313" key="1">
    <source>
        <dbReference type="EMBL" id="MFD0927172.1"/>
    </source>
</evidence>
<dbReference type="InterPro" id="IPR012347">
    <property type="entry name" value="Ferritin-like"/>
</dbReference>